<organism evidence="1 2">
    <name type="scientific">Bugula neritina</name>
    <name type="common">Brown bryozoan</name>
    <name type="synonym">Sertularia neritina</name>
    <dbReference type="NCBI Taxonomy" id="10212"/>
    <lineage>
        <taxon>Eukaryota</taxon>
        <taxon>Metazoa</taxon>
        <taxon>Spiralia</taxon>
        <taxon>Lophotrochozoa</taxon>
        <taxon>Bryozoa</taxon>
        <taxon>Gymnolaemata</taxon>
        <taxon>Cheilostomatida</taxon>
        <taxon>Flustrina</taxon>
        <taxon>Buguloidea</taxon>
        <taxon>Bugulidae</taxon>
        <taxon>Bugula</taxon>
    </lineage>
</organism>
<reference evidence="1" key="1">
    <citation type="submission" date="2020-06" db="EMBL/GenBank/DDBJ databases">
        <title>Draft genome of Bugula neritina, a colonial animal packing powerful symbionts and potential medicines.</title>
        <authorList>
            <person name="Rayko M."/>
        </authorList>
    </citation>
    <scope>NUCLEOTIDE SEQUENCE [LARGE SCALE GENOMIC DNA]</scope>
    <source>
        <strain evidence="1">Kwan_BN1</strain>
    </source>
</reference>
<comment type="caution">
    <text evidence="1">The sequence shown here is derived from an EMBL/GenBank/DDBJ whole genome shotgun (WGS) entry which is preliminary data.</text>
</comment>
<keyword evidence="2" id="KW-1185">Reference proteome</keyword>
<evidence type="ECO:0000313" key="1">
    <source>
        <dbReference type="EMBL" id="KAF6022472.1"/>
    </source>
</evidence>
<dbReference type="AlphaFoldDB" id="A0A7J7J8D3"/>
<dbReference type="EMBL" id="VXIV02002846">
    <property type="protein sequence ID" value="KAF6022472.1"/>
    <property type="molecule type" value="Genomic_DNA"/>
</dbReference>
<gene>
    <name evidence="1" type="ORF">EB796_019215</name>
</gene>
<name>A0A7J7J8D3_BUGNE</name>
<proteinExistence type="predicted"/>
<accession>A0A7J7J8D3</accession>
<protein>
    <submittedName>
        <fullName evidence="1">Uncharacterized protein</fullName>
    </submittedName>
</protein>
<sequence>MTLAMVTSGKCWRNLFGFERCKNQLGSSYENTNYNWSKLKADKKQSAASLRVFSRRNTLQHLSCRQFNKQSCINPGDGLTNEQKLIFETAKDFATNEMGPKMKL</sequence>
<dbReference type="Proteomes" id="UP000593567">
    <property type="component" value="Unassembled WGS sequence"/>
</dbReference>
<evidence type="ECO:0000313" key="2">
    <source>
        <dbReference type="Proteomes" id="UP000593567"/>
    </source>
</evidence>